<evidence type="ECO:0000259" key="1">
    <source>
        <dbReference type="Pfam" id="PF00534"/>
    </source>
</evidence>
<dbReference type="EMBL" id="CP035532">
    <property type="protein sequence ID" value="QBA20162.1"/>
    <property type="molecule type" value="Genomic_DNA"/>
</dbReference>
<gene>
    <name evidence="2" type="ORF">EU348_02865</name>
</gene>
<dbReference type="InterPro" id="IPR001296">
    <property type="entry name" value="Glyco_trans_1"/>
</dbReference>
<proteinExistence type="predicted"/>
<dbReference type="PANTHER" id="PTHR12526:SF630">
    <property type="entry name" value="GLYCOSYLTRANSFERASE"/>
    <property type="match status" value="1"/>
</dbReference>
<dbReference type="GO" id="GO:0016757">
    <property type="term" value="F:glycosyltransferase activity"/>
    <property type="evidence" value="ECO:0007669"/>
    <property type="project" value="InterPro"/>
</dbReference>
<sequence length="380" mass="44236">MNKKKILFRLRSMEMGGVQKVLLELLNRLDKNAFDISLLLNIHQGDLKYEIPSHVKLFYLTKGREELPNNKILLFLHLIYRRLVLKSYYFFPDLLKKKLDDVPDIEIAFMHSNLRDLVNSPFKKSKKINWFHSDIRFFGSKTIINQTIEFMKRCDITVFVSRATHRNVELYTNNMISNGICIHNILDYQSIRVKSKEPISDNHVIKDKKNVFISTGRLVFAKGYDILLEAHSELIREGVPHYIFIIGKGPDYQKLKQKISSEKMEGTFILIGQKENPYPYIVAADYYIQPSRYEAYPLAIGEALALNKPIISTDVGGIREMLTHNATGLIVNFSKENLKQAMKSFIEQKDLVNYIKKNQTNFDFDQHNRLIDEGIQKILS</sequence>
<reference evidence="2" key="1">
    <citation type="submission" date="2019-01" db="EMBL/GenBank/DDBJ databases">
        <title>Whole Genome Sequencing for Putative Detection of Antimicrobial Resistance and Potential Virulence Factors in Chryseobacterium indologenes isolated from Nile Tilapia in Tanzania.</title>
        <authorList>
            <person name="Mwega E."/>
            <person name="Mutoloki S."/>
            <person name="Mugimba K."/>
            <person name="Colquhoun D."/>
            <person name="Mdegela R."/>
            <person name="Evensen O."/>
            <person name="Wasteson Y."/>
        </authorList>
    </citation>
    <scope>NUCLEOTIDE SEQUENCE [LARGE SCALE GENOMIC DNA]</scope>
    <source>
        <strain evidence="2">StR 01</strain>
    </source>
</reference>
<accession>A0A411DIF0</accession>
<evidence type="ECO:0000313" key="2">
    <source>
        <dbReference type="EMBL" id="QBA20162.1"/>
    </source>
</evidence>
<dbReference type="Pfam" id="PF00534">
    <property type="entry name" value="Glycos_transf_1"/>
    <property type="match status" value="1"/>
</dbReference>
<dbReference type="CDD" id="cd03811">
    <property type="entry name" value="GT4_GT28_WabH-like"/>
    <property type="match status" value="1"/>
</dbReference>
<dbReference type="Gene3D" id="3.40.50.2000">
    <property type="entry name" value="Glycogen Phosphorylase B"/>
    <property type="match status" value="2"/>
</dbReference>
<feature type="domain" description="Glycosyl transferase family 1" evidence="1">
    <location>
        <begin position="196"/>
        <end position="360"/>
    </location>
</feature>
<dbReference type="PANTHER" id="PTHR12526">
    <property type="entry name" value="GLYCOSYLTRANSFERASE"/>
    <property type="match status" value="1"/>
</dbReference>
<keyword evidence="2" id="KW-0808">Transferase</keyword>
<name>A0A411DIF0_CHRID</name>
<dbReference type="AlphaFoldDB" id="A0A411DIF0"/>
<dbReference type="SUPFAM" id="SSF53756">
    <property type="entry name" value="UDP-Glycosyltransferase/glycogen phosphorylase"/>
    <property type="match status" value="1"/>
</dbReference>
<protein>
    <submittedName>
        <fullName evidence="2">Glycosyltransferase</fullName>
    </submittedName>
</protein>
<organism evidence="2">
    <name type="scientific">Chryseobacterium indologenes</name>
    <name type="common">Flavobacterium indologenes</name>
    <dbReference type="NCBI Taxonomy" id="253"/>
    <lineage>
        <taxon>Bacteria</taxon>
        <taxon>Pseudomonadati</taxon>
        <taxon>Bacteroidota</taxon>
        <taxon>Flavobacteriia</taxon>
        <taxon>Flavobacteriales</taxon>
        <taxon>Weeksellaceae</taxon>
        <taxon>Chryseobacterium group</taxon>
        <taxon>Chryseobacterium</taxon>
    </lineage>
</organism>